<accession>A0ABT8GTT1</accession>
<proteinExistence type="predicted"/>
<feature type="region of interest" description="Disordered" evidence="1">
    <location>
        <begin position="147"/>
        <end position="188"/>
    </location>
</feature>
<evidence type="ECO:0000313" key="3">
    <source>
        <dbReference type="EMBL" id="MDN4494814.1"/>
    </source>
</evidence>
<keyword evidence="2" id="KW-0812">Transmembrane</keyword>
<sequence>MKRKFFAGGILIVIAIAASVVFFFFGQKLEVSSASTVMEKQPYHVHFSKGIGENSIKEQKIYVTGENGEKVNAVITLEENQQSLVIENLKPGQYVLHVEENAFKQKSIQADKQKIKFNVIEKIEGISSVQELQDYFQTILDRESKNQNFEATTEESSDTSNTSSASDKALAESESSYSSTNNQVEEIDEGDTVVTDGKFIYSIIENQVIITDVRKPQLKVASKIKLDGNSYPMQLMIHNDMLIVFTDQYIETEKDGHISGISMTKAAFYNVKDAANPQLIREIGQDGYMNGLRKYEDTLYIVTNNTPNYWLLSEQEEVELRPYTYDSSEGEELEPMGIDKLTILPGSSEPNYTIISAINLANFKNEKVETKGFLGGSSALYMSKEALYLTAINYLPATVEGNATSKMAEDMAIMPVGAANTDIYKFSIDGTNVEFKASTAISGTILNQFSMDEHEGFFRVATTEGNLFGSSEEATKNHLFIYNENLEKVGEVTDLAKGEKIYSARFMGDKAYIVTFKQVDPLFVIDLQNPEQPEVLGELKIPGFSNYLHPLDENHLIGIGYDTENRVDNFSKEPFTTTAGIKISLFDITDYTNPKEQDSVIIGGRGTYSEVEYNHKALFRNDQHNYYGFPVSVYEGKGEYEVEYKGSGAHVYEITAENGIKLKGDLVKPAKEGEEYEDWESAILRLMYIDETLYTVSRENIKSYDLQTFNEINSVQFK</sequence>
<evidence type="ECO:0000313" key="4">
    <source>
        <dbReference type="Proteomes" id="UP001172743"/>
    </source>
</evidence>
<organism evidence="3 4">
    <name type="scientific">Ureibacillus aquaedulcis</name>
    <dbReference type="NCBI Taxonomy" id="3058421"/>
    <lineage>
        <taxon>Bacteria</taxon>
        <taxon>Bacillati</taxon>
        <taxon>Bacillota</taxon>
        <taxon>Bacilli</taxon>
        <taxon>Bacillales</taxon>
        <taxon>Caryophanaceae</taxon>
        <taxon>Ureibacillus</taxon>
    </lineage>
</organism>
<protein>
    <submittedName>
        <fullName evidence="3">Beta-propeller domain-containing protein</fullName>
    </submittedName>
</protein>
<dbReference type="Pfam" id="PF09826">
    <property type="entry name" value="Beta_propel"/>
    <property type="match status" value="1"/>
</dbReference>
<name>A0ABT8GTT1_9BACL</name>
<dbReference type="RefSeq" id="WP_301139117.1">
    <property type="nucleotide sequence ID" value="NZ_JAUHTQ010000012.1"/>
</dbReference>
<evidence type="ECO:0000256" key="1">
    <source>
        <dbReference type="SAM" id="MobiDB-lite"/>
    </source>
</evidence>
<keyword evidence="4" id="KW-1185">Reference proteome</keyword>
<dbReference type="EMBL" id="JAUHTQ010000012">
    <property type="protein sequence ID" value="MDN4494814.1"/>
    <property type="molecule type" value="Genomic_DNA"/>
</dbReference>
<feature type="transmembrane region" description="Helical" evidence="2">
    <location>
        <begin position="5"/>
        <end position="25"/>
    </location>
</feature>
<keyword evidence="2" id="KW-1133">Transmembrane helix</keyword>
<dbReference type="InterPro" id="IPR019198">
    <property type="entry name" value="Beta_propeller_containing"/>
</dbReference>
<evidence type="ECO:0000256" key="2">
    <source>
        <dbReference type="SAM" id="Phobius"/>
    </source>
</evidence>
<comment type="caution">
    <text evidence="3">The sequence shown here is derived from an EMBL/GenBank/DDBJ whole genome shotgun (WGS) entry which is preliminary data.</text>
</comment>
<reference evidence="3" key="1">
    <citation type="submission" date="2023-07" db="EMBL/GenBank/DDBJ databases">
        <title>Ureibacillus sp. isolated from freshwater well.</title>
        <authorList>
            <person name="Kirdat K."/>
            <person name="Bhatt A."/>
            <person name="Teware R."/>
            <person name="Bhavsar Y."/>
            <person name="Yadav A."/>
        </authorList>
    </citation>
    <scope>NUCLEOTIDE SEQUENCE</scope>
    <source>
        <strain evidence="3">BA0131</strain>
    </source>
</reference>
<feature type="compositionally biased region" description="Polar residues" evidence="1">
    <location>
        <begin position="173"/>
        <end position="184"/>
    </location>
</feature>
<dbReference type="Proteomes" id="UP001172743">
    <property type="component" value="Unassembled WGS sequence"/>
</dbReference>
<keyword evidence="2" id="KW-0472">Membrane</keyword>
<gene>
    <name evidence="3" type="ORF">QYB95_14765</name>
</gene>
<feature type="compositionally biased region" description="Low complexity" evidence="1">
    <location>
        <begin position="158"/>
        <end position="167"/>
    </location>
</feature>